<dbReference type="InterPro" id="IPR012675">
    <property type="entry name" value="Beta-grasp_dom_sf"/>
</dbReference>
<proteinExistence type="predicted"/>
<dbReference type="SUPFAM" id="SSF54285">
    <property type="entry name" value="MoaD/ThiS"/>
    <property type="match status" value="1"/>
</dbReference>
<dbReference type="STRING" id="589924.Ferp_2254"/>
<dbReference type="HOGENOM" id="CLU_114601_9_3_2"/>
<evidence type="ECO:0000313" key="1">
    <source>
        <dbReference type="EMBL" id="ADC66378.1"/>
    </source>
</evidence>
<dbReference type="KEGG" id="fpl:Ferp_2254"/>
<gene>
    <name evidence="1" type="ordered locus">Ferp_2254</name>
</gene>
<dbReference type="GeneID" id="8779793"/>
<dbReference type="AlphaFoldDB" id="D3S1B4"/>
<dbReference type="InterPro" id="IPR053833">
    <property type="entry name" value="SAMP2"/>
</dbReference>
<accession>D3S1B4</accession>
<evidence type="ECO:0008006" key="3">
    <source>
        <dbReference type="Google" id="ProtNLM"/>
    </source>
</evidence>
<name>D3S1B4_FERPA</name>
<dbReference type="PaxDb" id="589924-Ferp_2254"/>
<dbReference type="EMBL" id="CP001899">
    <property type="protein sequence ID" value="ADC66378.1"/>
    <property type="molecule type" value="Genomic_DNA"/>
</dbReference>
<dbReference type="RefSeq" id="WP_012966716.1">
    <property type="nucleotide sequence ID" value="NC_013849.1"/>
</dbReference>
<organism evidence="1 2">
    <name type="scientific">Ferroglobus placidus (strain DSM 10642 / AEDII12DO)</name>
    <dbReference type="NCBI Taxonomy" id="589924"/>
    <lineage>
        <taxon>Archaea</taxon>
        <taxon>Methanobacteriati</taxon>
        <taxon>Methanobacteriota</taxon>
        <taxon>Archaeoglobi</taxon>
        <taxon>Archaeoglobales</taxon>
        <taxon>Archaeoglobaceae</taxon>
        <taxon>Ferroglobus</taxon>
    </lineage>
</organism>
<reference evidence="2" key="1">
    <citation type="submission" date="2010-02" db="EMBL/GenBank/DDBJ databases">
        <title>Complete sequence of Ferroglobus placidus DSM 10642.</title>
        <authorList>
            <consortium name="US DOE Joint Genome Institute"/>
            <person name="Lucas S."/>
            <person name="Copeland A."/>
            <person name="Lapidus A."/>
            <person name="Cheng J.-F."/>
            <person name="Bruce D."/>
            <person name="Goodwin L."/>
            <person name="Pitluck S."/>
            <person name="Saunders E."/>
            <person name="Brettin T."/>
            <person name="Detter J.C."/>
            <person name="Han C."/>
            <person name="Tapia R."/>
            <person name="Larimer F."/>
            <person name="Land M."/>
            <person name="Hauser L."/>
            <person name="Kyrpides N."/>
            <person name="Ivanova N."/>
            <person name="Holmes D."/>
            <person name="Lovley D."/>
            <person name="Kyrpides N."/>
            <person name="Anderson I.J."/>
            <person name="Woyke T."/>
        </authorList>
    </citation>
    <scope>NUCLEOTIDE SEQUENCE [LARGE SCALE GENOMIC DNA]</scope>
    <source>
        <strain evidence="2">DSM 10642 / AEDII12DO</strain>
    </source>
</reference>
<sequence>MKSQKKSSQKIKILFKFLGGFPEKEKVVEVEGDKTYSDVLESLGINPETVVIVKGDSPIPVDSKVEEGEVKVLRVISGGN</sequence>
<dbReference type="InterPro" id="IPR016155">
    <property type="entry name" value="Mopterin_synth/thiamin_S_b"/>
</dbReference>
<evidence type="ECO:0000313" key="2">
    <source>
        <dbReference type="Proteomes" id="UP000002613"/>
    </source>
</evidence>
<dbReference type="Gene3D" id="3.10.20.30">
    <property type="match status" value="1"/>
</dbReference>
<reference evidence="1 2" key="2">
    <citation type="journal article" date="2011" name="Stand. Genomic Sci.">
        <title>Complete genome sequence of Ferroglobus placidus AEDII12DO.</title>
        <authorList>
            <person name="Anderson I."/>
            <person name="Risso C."/>
            <person name="Holmes D."/>
            <person name="Lucas S."/>
            <person name="Copeland A."/>
            <person name="Lapidus A."/>
            <person name="Cheng J.F."/>
            <person name="Bruce D."/>
            <person name="Goodwin L."/>
            <person name="Pitluck S."/>
            <person name="Saunders E."/>
            <person name="Brettin T."/>
            <person name="Detter J.C."/>
            <person name="Han C."/>
            <person name="Tapia R."/>
            <person name="Larimer F."/>
            <person name="Land M."/>
            <person name="Hauser L."/>
            <person name="Woyke T."/>
            <person name="Lovley D."/>
            <person name="Kyrpides N."/>
            <person name="Ivanova N."/>
        </authorList>
    </citation>
    <scope>NUCLEOTIDE SEQUENCE [LARGE SCALE GENOMIC DNA]</scope>
    <source>
        <strain evidence="2">DSM 10642 / AEDII12DO</strain>
    </source>
</reference>
<dbReference type="Proteomes" id="UP000002613">
    <property type="component" value="Chromosome"/>
</dbReference>
<dbReference type="eggNOG" id="arCOG00535">
    <property type="taxonomic scope" value="Archaea"/>
</dbReference>
<protein>
    <recommendedName>
        <fullName evidence="3">ThiamineS protein</fullName>
    </recommendedName>
</protein>
<dbReference type="Pfam" id="PF21965">
    <property type="entry name" value="SAMP2"/>
    <property type="match status" value="1"/>
</dbReference>
<keyword evidence="2" id="KW-1185">Reference proteome</keyword>